<reference evidence="1 2" key="1">
    <citation type="submission" date="2020-08" db="EMBL/GenBank/DDBJ databases">
        <title>Genomic Encyclopedia of Type Strains, Phase IV (KMG-IV): sequencing the most valuable type-strain genomes for metagenomic binning, comparative biology and taxonomic classification.</title>
        <authorList>
            <person name="Goeker M."/>
        </authorList>
    </citation>
    <scope>NUCLEOTIDE SEQUENCE [LARGE SCALE GENOMIC DNA]</scope>
    <source>
        <strain evidence="1 2">DSM 102044</strain>
    </source>
</reference>
<proteinExistence type="predicted"/>
<comment type="caution">
    <text evidence="1">The sequence shown here is derived from an EMBL/GenBank/DDBJ whole genome shotgun (WGS) entry which is preliminary data.</text>
</comment>
<sequence>MMMPSALYAALLYGFAVAYQLKLEQLQQLQQLQPQQHSQLSEKQLS</sequence>
<protein>
    <submittedName>
        <fullName evidence="1">Uncharacterized protein</fullName>
    </submittedName>
</protein>
<gene>
    <name evidence="1" type="ORF">FHS59_003473</name>
</gene>
<evidence type="ECO:0000313" key="1">
    <source>
        <dbReference type="EMBL" id="MBB6327830.1"/>
    </source>
</evidence>
<evidence type="ECO:0000313" key="2">
    <source>
        <dbReference type="Proteomes" id="UP000588604"/>
    </source>
</evidence>
<organism evidence="1 2">
    <name type="scientific">Algoriphagus iocasae</name>
    <dbReference type="NCBI Taxonomy" id="1836499"/>
    <lineage>
        <taxon>Bacteria</taxon>
        <taxon>Pseudomonadati</taxon>
        <taxon>Bacteroidota</taxon>
        <taxon>Cytophagia</taxon>
        <taxon>Cytophagales</taxon>
        <taxon>Cyclobacteriaceae</taxon>
        <taxon>Algoriphagus</taxon>
    </lineage>
</organism>
<accession>A0A841MK79</accession>
<dbReference type="Proteomes" id="UP000588604">
    <property type="component" value="Unassembled WGS sequence"/>
</dbReference>
<dbReference type="AlphaFoldDB" id="A0A841MK79"/>
<dbReference type="EMBL" id="JACIJO010000003">
    <property type="protein sequence ID" value="MBB6327830.1"/>
    <property type="molecule type" value="Genomic_DNA"/>
</dbReference>
<keyword evidence="2" id="KW-1185">Reference proteome</keyword>
<name>A0A841MK79_9BACT</name>